<sequence>MSKNMNKTCMIFVDDSNVWIEAQKFAASGKGRLPKLEDCDQDPRCRVNIGKLVSTISNGRSVEGAFLYASRPPPNDAVWNSYERFGFKVNVYNRANNGKEKQVDNSMATDISRQATTLEVGAQYDKETKQELDNMTFIVISGDRDMLPPINAAINCGIPVEVWAWESGISNEHKKRDGDKLRVYLLNQIADQMCFTNTSSTRKNKKIEADKTVVLCDPKDKDNSIDFLEGSVSDCLLGNCRFIFYITRSPTDTELFVEFPNLKNVERIIFDVRELFKDEWIVESWPEHASRLNKKTLITREKGTMFRPLDENDGKINSPLVTEQAKSVDVQAKSWPGWNLPKPSIEQSGNEDIDTGAFDDWETVGSRNGPRRAHRRAMERTQACPYGLHCRKAAECGNRHTNEEERLFRNSRTRISRSGRLPGAVITPTVPRGHNVGLPTPMLMDGARSVINRVILKMAVDLEFGKRSNQQTCIPHIMASDV</sequence>
<dbReference type="Gene3D" id="3.40.50.1010">
    <property type="entry name" value="5'-nuclease"/>
    <property type="match status" value="1"/>
</dbReference>
<name>A0AA35M144_9HYPO</name>
<evidence type="ECO:0000259" key="2">
    <source>
        <dbReference type="Pfam" id="PF01936"/>
    </source>
</evidence>
<organism evidence="3 4">
    <name type="scientific">Clonostachys chloroleuca</name>
    <dbReference type="NCBI Taxonomy" id="1926264"/>
    <lineage>
        <taxon>Eukaryota</taxon>
        <taxon>Fungi</taxon>
        <taxon>Dikarya</taxon>
        <taxon>Ascomycota</taxon>
        <taxon>Pezizomycotina</taxon>
        <taxon>Sordariomycetes</taxon>
        <taxon>Hypocreomycetidae</taxon>
        <taxon>Hypocreales</taxon>
        <taxon>Bionectriaceae</taxon>
        <taxon>Clonostachys</taxon>
    </lineage>
</organism>
<dbReference type="EMBL" id="CABFNP030000799">
    <property type="protein sequence ID" value="CAI6087831.1"/>
    <property type="molecule type" value="Genomic_DNA"/>
</dbReference>
<feature type="domain" description="NYN" evidence="2">
    <location>
        <begin position="18"/>
        <end position="170"/>
    </location>
</feature>
<accession>A0AA35M144</accession>
<dbReference type="Pfam" id="PF01936">
    <property type="entry name" value="NYN"/>
    <property type="match status" value="1"/>
</dbReference>
<keyword evidence="4" id="KW-1185">Reference proteome</keyword>
<proteinExistence type="predicted"/>
<feature type="region of interest" description="Disordered" evidence="1">
    <location>
        <begin position="356"/>
        <end position="376"/>
    </location>
</feature>
<dbReference type="Proteomes" id="UP001160390">
    <property type="component" value="Unassembled WGS sequence"/>
</dbReference>
<gene>
    <name evidence="3" type="ORF">CCHLO57077_00008353</name>
</gene>
<evidence type="ECO:0000313" key="3">
    <source>
        <dbReference type="EMBL" id="CAI6087831.1"/>
    </source>
</evidence>
<reference evidence="3" key="1">
    <citation type="submission" date="2023-01" db="EMBL/GenBank/DDBJ databases">
        <authorList>
            <person name="Piombo E."/>
        </authorList>
    </citation>
    <scope>NUCLEOTIDE SEQUENCE</scope>
</reference>
<evidence type="ECO:0000313" key="4">
    <source>
        <dbReference type="Proteomes" id="UP001160390"/>
    </source>
</evidence>
<protein>
    <recommendedName>
        <fullName evidence="2">NYN domain-containing protein</fullName>
    </recommendedName>
</protein>
<dbReference type="AlphaFoldDB" id="A0AA35M144"/>
<dbReference type="InterPro" id="IPR021139">
    <property type="entry name" value="NYN"/>
</dbReference>
<dbReference type="GO" id="GO:0004540">
    <property type="term" value="F:RNA nuclease activity"/>
    <property type="evidence" value="ECO:0007669"/>
    <property type="project" value="InterPro"/>
</dbReference>
<evidence type="ECO:0000256" key="1">
    <source>
        <dbReference type="SAM" id="MobiDB-lite"/>
    </source>
</evidence>
<comment type="caution">
    <text evidence="3">The sequence shown here is derived from an EMBL/GenBank/DDBJ whole genome shotgun (WGS) entry which is preliminary data.</text>
</comment>